<dbReference type="InterPro" id="IPR001789">
    <property type="entry name" value="Sig_transdc_resp-reg_receiver"/>
</dbReference>
<feature type="domain" description="Response regulatory" evidence="2">
    <location>
        <begin position="2"/>
        <end position="115"/>
    </location>
</feature>
<accession>A0ABX7GPI3</accession>
<protein>
    <submittedName>
        <fullName evidence="3">Response regulator</fullName>
    </submittedName>
</protein>
<evidence type="ECO:0000259" key="2">
    <source>
        <dbReference type="PROSITE" id="PS50110"/>
    </source>
</evidence>
<gene>
    <name evidence="3" type="ORF">ISN74_12620</name>
</gene>
<evidence type="ECO:0000256" key="1">
    <source>
        <dbReference type="PROSITE-ProRule" id="PRU00169"/>
    </source>
</evidence>
<dbReference type="PROSITE" id="PS50110">
    <property type="entry name" value="RESPONSE_REGULATORY"/>
    <property type="match status" value="1"/>
</dbReference>
<evidence type="ECO:0000313" key="3">
    <source>
        <dbReference type="EMBL" id="QRN52327.1"/>
    </source>
</evidence>
<dbReference type="EMBL" id="CP064030">
    <property type="protein sequence ID" value="QRN52327.1"/>
    <property type="molecule type" value="Genomic_DNA"/>
</dbReference>
<dbReference type="RefSeq" id="WP_188801126.1">
    <property type="nucleotide sequence ID" value="NZ_BMIZ01000003.1"/>
</dbReference>
<reference evidence="3 4" key="1">
    <citation type="submission" date="2020-10" db="EMBL/GenBank/DDBJ databases">
        <title>Phylogeny of dyella-like bacteria.</title>
        <authorList>
            <person name="Fu J."/>
        </authorList>
    </citation>
    <scope>NUCLEOTIDE SEQUENCE [LARGE SCALE GENOMIC DNA]</scope>
    <source>
        <strain evidence="3 4">DHOB09</strain>
    </source>
</reference>
<evidence type="ECO:0000313" key="4">
    <source>
        <dbReference type="Proteomes" id="UP000663181"/>
    </source>
</evidence>
<dbReference type="SMART" id="SM00448">
    <property type="entry name" value="REC"/>
    <property type="match status" value="1"/>
</dbReference>
<sequence length="140" mass="15786">MHVLVVDNDRDNSDLVYHALNNAGYDVFQAWDVADALQLSRQHPDIGVVITDMRLDHQVTGLEMAEKMRQRLRNGYYILTSGDWDALIPGCPRDMSILRKPYGKADLLCAVRHGATRRLGYVTHALSAAKRRQETALLLA</sequence>
<feature type="modified residue" description="4-aspartylphosphate" evidence="1">
    <location>
        <position position="52"/>
    </location>
</feature>
<dbReference type="SUPFAM" id="SSF52172">
    <property type="entry name" value="CheY-like"/>
    <property type="match status" value="1"/>
</dbReference>
<dbReference type="InterPro" id="IPR011006">
    <property type="entry name" value="CheY-like_superfamily"/>
</dbReference>
<dbReference type="Pfam" id="PF00072">
    <property type="entry name" value="Response_reg"/>
    <property type="match status" value="1"/>
</dbReference>
<proteinExistence type="predicted"/>
<dbReference type="Proteomes" id="UP000663181">
    <property type="component" value="Chromosome"/>
</dbReference>
<organism evidence="3 4">
    <name type="scientific">Dyella caseinilytica</name>
    <dbReference type="NCBI Taxonomy" id="1849581"/>
    <lineage>
        <taxon>Bacteria</taxon>
        <taxon>Pseudomonadati</taxon>
        <taxon>Pseudomonadota</taxon>
        <taxon>Gammaproteobacteria</taxon>
        <taxon>Lysobacterales</taxon>
        <taxon>Rhodanobacteraceae</taxon>
        <taxon>Dyella</taxon>
    </lineage>
</organism>
<keyword evidence="1" id="KW-0597">Phosphoprotein</keyword>
<dbReference type="Gene3D" id="3.40.50.2300">
    <property type="match status" value="1"/>
</dbReference>
<keyword evidence="4" id="KW-1185">Reference proteome</keyword>
<name>A0ABX7GPI3_9GAMM</name>